<feature type="compositionally biased region" description="Polar residues" evidence="1">
    <location>
        <begin position="143"/>
        <end position="155"/>
    </location>
</feature>
<protein>
    <submittedName>
        <fullName evidence="2">Uncharacterized protein</fullName>
    </submittedName>
</protein>
<reference evidence="2" key="1">
    <citation type="submission" date="2023-03" db="EMBL/GenBank/DDBJ databases">
        <title>Emydomyces testavorans Genome Sequence.</title>
        <authorList>
            <person name="Hoyer L."/>
        </authorList>
    </citation>
    <scope>NUCLEOTIDE SEQUENCE</scope>
    <source>
        <strain evidence="2">16-2883</strain>
    </source>
</reference>
<feature type="region of interest" description="Disordered" evidence="1">
    <location>
        <begin position="1"/>
        <end position="52"/>
    </location>
</feature>
<feature type="compositionally biased region" description="Polar residues" evidence="1">
    <location>
        <begin position="106"/>
        <end position="123"/>
    </location>
</feature>
<dbReference type="AlphaFoldDB" id="A0AAF0IKP9"/>
<feature type="region of interest" description="Disordered" evidence="1">
    <location>
        <begin position="349"/>
        <end position="377"/>
    </location>
</feature>
<keyword evidence="3" id="KW-1185">Reference proteome</keyword>
<evidence type="ECO:0000313" key="2">
    <source>
        <dbReference type="EMBL" id="WEW60027.1"/>
    </source>
</evidence>
<feature type="compositionally biased region" description="Basic residues" evidence="1">
    <location>
        <begin position="128"/>
        <end position="140"/>
    </location>
</feature>
<dbReference type="EMBL" id="CP120629">
    <property type="protein sequence ID" value="WEW60027.1"/>
    <property type="molecule type" value="Genomic_DNA"/>
</dbReference>
<evidence type="ECO:0000313" key="3">
    <source>
        <dbReference type="Proteomes" id="UP001219355"/>
    </source>
</evidence>
<dbReference type="Proteomes" id="UP001219355">
    <property type="component" value="Chromosome 3"/>
</dbReference>
<gene>
    <name evidence="2" type="ORF">PRK78_005510</name>
</gene>
<sequence length="440" mass="49191">MLAARDQENLVHSHQTAAAAKPLNQGIRSLQPKTPGNKVPKTPFRIPLNDENNPLTFGGLGKQSAVSSRYQTQEQNAIRHPGQDGLQEKGPLPTPMGPRNRAPLGTKTTNAKAFQTPAPQLGTTKPVRTGKRSSTVRKLKQSAPKQTNIQKPSNNAHEEDVPDIEYMPPTPQPLPDHPDDITYDTSFPQFKGRNFARGWERLYNDEYDIGEDGLSKKEREWRKEQAAYEKRFDELILQQVRDMESLDINEFPDEPCIEELEAKRLQEVERKKAEKLKSTRQVSTLQSRTAAKALSHLPRPIAQPKTRVASTARSRLIPSLTPKIKAPVPSNPSSMRHTAAVATSRTTLGYSKGRGVSSTLRNRPSKEAVRKTSSSSSKTIVSPERYMELYGPPPFGTEMWLRCKMAGLFDSDNVNQAIPDERPPSVFEEDEESANFQLSL</sequence>
<name>A0AAF0IKP9_9EURO</name>
<feature type="region of interest" description="Disordered" evidence="1">
    <location>
        <begin position="72"/>
        <end position="164"/>
    </location>
</feature>
<organism evidence="2 3">
    <name type="scientific">Emydomyces testavorans</name>
    <dbReference type="NCBI Taxonomy" id="2070801"/>
    <lineage>
        <taxon>Eukaryota</taxon>
        <taxon>Fungi</taxon>
        <taxon>Dikarya</taxon>
        <taxon>Ascomycota</taxon>
        <taxon>Pezizomycotina</taxon>
        <taxon>Eurotiomycetes</taxon>
        <taxon>Eurotiomycetidae</taxon>
        <taxon>Onygenales</taxon>
        <taxon>Nannizziopsiaceae</taxon>
        <taxon>Emydomyces</taxon>
    </lineage>
</organism>
<accession>A0AAF0IKP9</accession>
<proteinExistence type="predicted"/>
<feature type="region of interest" description="Disordered" evidence="1">
    <location>
        <begin position="414"/>
        <end position="440"/>
    </location>
</feature>
<evidence type="ECO:0000256" key="1">
    <source>
        <dbReference type="SAM" id="MobiDB-lite"/>
    </source>
</evidence>
<feature type="compositionally biased region" description="Basic and acidic residues" evidence="1">
    <location>
        <begin position="1"/>
        <end position="11"/>
    </location>
</feature>